<name>A0A5B8S3X9_9SPHN</name>
<dbReference type="Proteomes" id="UP000321172">
    <property type="component" value="Chromosome"/>
</dbReference>
<dbReference type="EMBL" id="CP042345">
    <property type="protein sequence ID" value="QEA15762.1"/>
    <property type="molecule type" value="Genomic_DNA"/>
</dbReference>
<dbReference type="SUPFAM" id="SSF49478">
    <property type="entry name" value="Cna protein B-type domain"/>
    <property type="match status" value="1"/>
</dbReference>
<dbReference type="GO" id="GO:0004180">
    <property type="term" value="F:carboxypeptidase activity"/>
    <property type="evidence" value="ECO:0007669"/>
    <property type="project" value="UniProtKB-KW"/>
</dbReference>
<dbReference type="KEGG" id="ngf:FRF71_06200"/>
<dbReference type="OrthoDB" id="121544at2"/>
<protein>
    <submittedName>
        <fullName evidence="1">Carboxypeptidase regulatory-like domain-containing protein</fullName>
    </submittedName>
</protein>
<keyword evidence="1" id="KW-0645">Protease</keyword>
<keyword evidence="1" id="KW-0121">Carboxypeptidase</keyword>
<dbReference type="AlphaFoldDB" id="A0A5B8S3X9"/>
<sequence length="896" mass="97419">MTGNRPQLRHLAALIGAAFGVVGAGGPAHAQAWSANEDDSLLLELRSGQYRLGEPLRGYQTPAGVCVDFADLIQALDLPVRLDKKSRRATGWLFAEDQRFTLDRDSNSVQNMNGNRAIAAEAIHDTPEGWCIDLKALSGWMGVRFRADLSNLAVVLESDRKLPILEAIERKSRAARLRAPRFAEFDLSKLPQAQTPYQSWRTPSIDVQIQGQWTRNMGARAQFEALASGEALGLSYTARLAGSTDNGADSLRLKLFRNDPSAELLGPLKATQIALGDVESLRGALTAQTGYGRGAFVSNRPLNRPGRFGVTSLSGTLPAGWDAELYRNGELRAYQADRGDGRYRFDDIELLWGENDFEVVLYGPQGQIKRERSSAPVGIESLPAGKTWYWAGVVDAGRDLIDLSKTFNDPNTGWRWGVGVERGIDRRTTAGVEYQSVMFAGRRRHYIEGTVQRALGRMLLEVSGAQQLGAGRAFQAKALGRLGAIRYDAEALWVDGDFESELVEAQQRREYGLRLSTAVKLGTWRLPVETGIRHFQTKTGAKVTEWLIRSALQLKRTSLTTELSRRTARGPAPVLAGEDLGTKLNLIANTAIGPVRLRGAARFGLDGQHRGLENAQAVAEAGIGQSSTLRLGYEHDATARRDEVMLGWVRQFDRFALRTEGRLDTRGRLTLGLTLGFSLGPDPVDGGWRMSRQRLAESGQAAVEVFRDENGDGFRQAGEGLVEGVAAEAGFRHTDTPTNKAGRAVIDGLTPYVPVLVSIDAGTLPDPLLQPKGQGVVVVPRPGVTAKVSLPLAPTGELEALLLGPDGEPREGVVLELTDAAGHVMRQVQSDFDGYVLFDTVPYGDYRLRIGAASAAALGVRADLGVVVRIDRTNPSLRLGRIRLQPLVTTQVAVAH</sequence>
<dbReference type="RefSeq" id="WP_147089740.1">
    <property type="nucleotide sequence ID" value="NZ_BAABJD010000001.1"/>
</dbReference>
<gene>
    <name evidence="1" type="ORF">FRF71_06200</name>
</gene>
<accession>A0A5B8S3X9</accession>
<keyword evidence="2" id="KW-1185">Reference proteome</keyword>
<organism evidence="1 2">
    <name type="scientific">Novosphingobium ginsenosidimutans</name>
    <dbReference type="NCBI Taxonomy" id="1176536"/>
    <lineage>
        <taxon>Bacteria</taxon>
        <taxon>Pseudomonadati</taxon>
        <taxon>Pseudomonadota</taxon>
        <taxon>Alphaproteobacteria</taxon>
        <taxon>Sphingomonadales</taxon>
        <taxon>Sphingomonadaceae</taxon>
        <taxon>Novosphingobium</taxon>
    </lineage>
</organism>
<evidence type="ECO:0000313" key="1">
    <source>
        <dbReference type="EMBL" id="QEA15762.1"/>
    </source>
</evidence>
<keyword evidence="1" id="KW-0378">Hydrolase</keyword>
<evidence type="ECO:0000313" key="2">
    <source>
        <dbReference type="Proteomes" id="UP000321172"/>
    </source>
</evidence>
<reference evidence="1 2" key="1">
    <citation type="journal article" date="2013" name="J. Microbiol. Biotechnol.">
        <title>Novosphingobium ginsenosidimutans sp. nov., with the ability to convert ginsenoside.</title>
        <authorList>
            <person name="Kim J.K."/>
            <person name="He D."/>
            <person name="Liu Q.M."/>
            <person name="Park H.Y."/>
            <person name="Jung M.S."/>
            <person name="Yoon M.H."/>
            <person name="Kim S.C."/>
            <person name="Im W.T."/>
        </authorList>
    </citation>
    <scope>NUCLEOTIDE SEQUENCE [LARGE SCALE GENOMIC DNA]</scope>
    <source>
        <strain evidence="1 2">FW-6</strain>
    </source>
</reference>
<proteinExistence type="predicted"/>